<dbReference type="Pfam" id="PF09423">
    <property type="entry name" value="PhoD"/>
    <property type="match status" value="1"/>
</dbReference>
<comment type="caution">
    <text evidence="3">The sequence shown here is derived from an EMBL/GenBank/DDBJ whole genome shotgun (WGS) entry which is preliminary data.</text>
</comment>
<evidence type="ECO:0000256" key="1">
    <source>
        <dbReference type="SAM" id="SignalP"/>
    </source>
</evidence>
<keyword evidence="1" id="KW-0732">Signal</keyword>
<dbReference type="PANTHER" id="PTHR43606">
    <property type="entry name" value="PHOSPHATASE, PUTATIVE (AFU_ORTHOLOGUE AFUA_6G08710)-RELATED"/>
    <property type="match status" value="1"/>
</dbReference>
<protein>
    <submittedName>
        <fullName evidence="3">Alkaline phosphatase D family protein</fullName>
    </submittedName>
</protein>
<dbReference type="AlphaFoldDB" id="A0A934S4N9"/>
<dbReference type="Proteomes" id="UP000617628">
    <property type="component" value="Unassembled WGS sequence"/>
</dbReference>
<dbReference type="Gene3D" id="2.60.40.380">
    <property type="entry name" value="Purple acid phosphatase-like, N-terminal"/>
    <property type="match status" value="1"/>
</dbReference>
<accession>A0A934S4N9</accession>
<organism evidence="3 4">
    <name type="scientific">Pelagicoccus mobilis</name>
    <dbReference type="NCBI Taxonomy" id="415221"/>
    <lineage>
        <taxon>Bacteria</taxon>
        <taxon>Pseudomonadati</taxon>
        <taxon>Verrucomicrobiota</taxon>
        <taxon>Opitutia</taxon>
        <taxon>Puniceicoccales</taxon>
        <taxon>Pelagicoccaceae</taxon>
        <taxon>Pelagicoccus</taxon>
    </lineage>
</organism>
<dbReference type="InterPro" id="IPR018946">
    <property type="entry name" value="PhoD-like_MPP"/>
</dbReference>
<dbReference type="InterPro" id="IPR052900">
    <property type="entry name" value="Phospholipid_Metab_Enz"/>
</dbReference>
<feature type="chain" id="PRO_5037230280" evidence="1">
    <location>
        <begin position="22"/>
        <end position="472"/>
    </location>
</feature>
<dbReference type="SUPFAM" id="SSF56300">
    <property type="entry name" value="Metallo-dependent phosphatases"/>
    <property type="match status" value="1"/>
</dbReference>
<feature type="signal peptide" evidence="1">
    <location>
        <begin position="1"/>
        <end position="21"/>
    </location>
</feature>
<feature type="domain" description="PhoD-like phosphatase metallophosphatase" evidence="2">
    <location>
        <begin position="163"/>
        <end position="418"/>
    </location>
</feature>
<sequence length="472" mass="53761">MPRLRLLLMALGFALCSLGVAEIKAEVFLANGIKIGEVDSNSAIVWTRLTQFSDRNLKGLSWGDNESLPAGKSLEEMEYSVPGARGDVKVDWWLEGVRVGGSGWGAVDPQKDFTSQIKLSDLLPDQEYRVAVYSRTPDGAPGQTIKGRFRTAPSENEAEPVRFTVVSCQEFSRRDDKPNGHTIYSTMLDVDPDFFVHTGDIVYYDYKRSNPKARNSELARYKWNRMYSLPYQKAFHNQVSSYFIKDDHDTVKNDSTPGDRYGDLTWDQGLWIFREQVPMGKETYRTVRWGKDLQIWLVEGRDFRSPNDAPDGPEKTIWGEEQKQWFFESVKKSDATFRILISPTPVVGPDRGNKFDNHANVNFSHEGNEIRTFISKQRNMFVICGDRHWQYVSQDTETGVREYACGSASDQHAGGYSEDRRTPMHEYLKVRGGFLSVQIKRENGRAQAVLTHHGVDGQVLNRDVLEAETVED</sequence>
<evidence type="ECO:0000313" key="4">
    <source>
        <dbReference type="Proteomes" id="UP000617628"/>
    </source>
</evidence>
<dbReference type="InterPro" id="IPR029052">
    <property type="entry name" value="Metallo-depent_PP-like"/>
</dbReference>
<name>A0A934S4N9_9BACT</name>
<dbReference type="RefSeq" id="WP_200357930.1">
    <property type="nucleotide sequence ID" value="NZ_JAENIL010000055.1"/>
</dbReference>
<reference evidence="3" key="1">
    <citation type="submission" date="2021-01" db="EMBL/GenBank/DDBJ databases">
        <title>Modified the classification status of verrucomicrobia.</title>
        <authorList>
            <person name="Feng X."/>
        </authorList>
    </citation>
    <scope>NUCLEOTIDE SEQUENCE</scope>
    <source>
        <strain evidence="3">KCTC 13126</strain>
    </source>
</reference>
<evidence type="ECO:0000313" key="3">
    <source>
        <dbReference type="EMBL" id="MBK1879717.1"/>
    </source>
</evidence>
<dbReference type="EMBL" id="JAENIL010000055">
    <property type="protein sequence ID" value="MBK1879717.1"/>
    <property type="molecule type" value="Genomic_DNA"/>
</dbReference>
<dbReference type="Gene3D" id="3.60.21.70">
    <property type="entry name" value="PhoD-like phosphatase"/>
    <property type="match status" value="1"/>
</dbReference>
<dbReference type="InterPro" id="IPR038607">
    <property type="entry name" value="PhoD-like_sf"/>
</dbReference>
<evidence type="ECO:0000259" key="2">
    <source>
        <dbReference type="Pfam" id="PF09423"/>
    </source>
</evidence>
<dbReference type="PANTHER" id="PTHR43606:SF1">
    <property type="entry name" value="PHOD-LIKE PHOSPHATASE METALLOPHOSPHATASE DOMAIN-CONTAINING PROTEIN"/>
    <property type="match status" value="1"/>
</dbReference>
<proteinExistence type="predicted"/>
<keyword evidence="4" id="KW-1185">Reference proteome</keyword>
<gene>
    <name evidence="3" type="ORF">JIN87_22720</name>
</gene>